<keyword evidence="2" id="KW-1185">Reference proteome</keyword>
<dbReference type="Proteomes" id="UP001161064">
    <property type="component" value="Unassembled WGS sequence"/>
</dbReference>
<dbReference type="PANTHER" id="PTHR33361">
    <property type="entry name" value="GLR0591 PROTEIN"/>
    <property type="match status" value="1"/>
</dbReference>
<reference evidence="1" key="2">
    <citation type="journal article" date="2023" name="ISME Commun">
        <title>Characterization of a bloom-associated alphaproteobacterial lineage, 'Candidatus Phycosocius': insights into freshwater algal-bacterial interactions.</title>
        <authorList>
            <person name="Tanabe Y."/>
            <person name="Yamaguchi H."/>
            <person name="Yoshida M."/>
            <person name="Kai A."/>
            <person name="Okazaki Y."/>
        </authorList>
    </citation>
    <scope>NUCLEOTIDE SEQUENCE</scope>
    <source>
        <strain evidence="1">BOTRYCO-1</strain>
    </source>
</reference>
<sequence length="99" mass="11110">MVVDTGLHAKRWPKEQAINYILANQPGDLESATGDINRYSVMPGQATAYMIGQMEILRLRAEAQRRLGNRCDIKTFHVIVLGSGFVPLDILKELVEAWV</sequence>
<proteinExistence type="predicted"/>
<evidence type="ECO:0000313" key="1">
    <source>
        <dbReference type="EMBL" id="GIU67458.1"/>
    </source>
</evidence>
<comment type="caution">
    <text evidence="1">The sequence shown here is derived from an EMBL/GenBank/DDBJ whole genome shotgun (WGS) entry which is preliminary data.</text>
</comment>
<dbReference type="EMBL" id="BPFZ01000010">
    <property type="protein sequence ID" value="GIU67458.1"/>
    <property type="molecule type" value="Genomic_DNA"/>
</dbReference>
<dbReference type="InterPro" id="IPR010281">
    <property type="entry name" value="DUF885"/>
</dbReference>
<accession>A0ABQ4PXN9</accession>
<evidence type="ECO:0008006" key="3">
    <source>
        <dbReference type="Google" id="ProtNLM"/>
    </source>
</evidence>
<dbReference type="Pfam" id="PF05960">
    <property type="entry name" value="DUF885"/>
    <property type="match status" value="1"/>
</dbReference>
<gene>
    <name evidence="1" type="ORF">PsB1_1612</name>
</gene>
<dbReference type="PANTHER" id="PTHR33361:SF16">
    <property type="entry name" value="DUF885 DOMAIN-CONTAINING PROTEIN"/>
    <property type="match status" value="1"/>
</dbReference>
<evidence type="ECO:0000313" key="2">
    <source>
        <dbReference type="Proteomes" id="UP001161064"/>
    </source>
</evidence>
<organism evidence="1 2">
    <name type="scientific">Candidatus Phycosocius spiralis</name>
    <dbReference type="NCBI Taxonomy" id="2815099"/>
    <lineage>
        <taxon>Bacteria</taxon>
        <taxon>Pseudomonadati</taxon>
        <taxon>Pseudomonadota</taxon>
        <taxon>Alphaproteobacteria</taxon>
        <taxon>Caulobacterales</taxon>
        <taxon>Caulobacterales incertae sedis</taxon>
        <taxon>Candidatus Phycosocius</taxon>
    </lineage>
</organism>
<name>A0ABQ4PXN9_9PROT</name>
<reference evidence="1" key="1">
    <citation type="submission" date="2021-05" db="EMBL/GenBank/DDBJ databases">
        <authorList>
            <person name="Tanabe Y."/>
        </authorList>
    </citation>
    <scope>NUCLEOTIDE SEQUENCE</scope>
    <source>
        <strain evidence="1">BOTRYCO-1</strain>
    </source>
</reference>
<protein>
    <recommendedName>
        <fullName evidence="3">DUF885 domain-containing protein</fullName>
    </recommendedName>
</protein>